<proteinExistence type="predicted"/>
<gene>
    <name evidence="1" type="ORF">OLC1_LOCUS9140</name>
</gene>
<dbReference type="EMBL" id="OX459120">
    <property type="protein sequence ID" value="CAI9099055.1"/>
    <property type="molecule type" value="Genomic_DNA"/>
</dbReference>
<keyword evidence="2" id="KW-1185">Reference proteome</keyword>
<sequence length="362" mass="41388">MVKAWDHRETEGLGVIKDEWNKKDEECIEELEDDLQKIQTYPKLIKWSNVQSYIPPIPVEKKKDTNRSIEEDKGSNLFSLFLLLLGHNIGQCWSQLYGDEDLFPIVNSDEEESTAIAAGTKKKRKRLVKISEKEKKKKADVLSSKSTAQGENTMPPEELASVQARYNELDEKLRAFADLHISREDLHKWCTAFWFRMLSSGGMAVAIEEVNLAATEYGSHRVAVAGLKRLSRDRPIKAKWFKQFLEKSPRKTMYDALVKVLTKLSSEQLPLWEVLCDALVKMGSPEDMAVFPGDPAIVLSKSPSDEKLIPEVPDEYTASSSRKKMMRPWEKTCPTLATLEGRRTLERYLRVIPRMVLLGKML</sequence>
<reference evidence="1" key="1">
    <citation type="submission" date="2023-03" db="EMBL/GenBank/DDBJ databases">
        <authorList>
            <person name="Julca I."/>
        </authorList>
    </citation>
    <scope>NUCLEOTIDE SEQUENCE</scope>
</reference>
<accession>A0AAV1CTY2</accession>
<protein>
    <submittedName>
        <fullName evidence="1">OLC1v1035816C1</fullName>
    </submittedName>
</protein>
<evidence type="ECO:0000313" key="2">
    <source>
        <dbReference type="Proteomes" id="UP001161247"/>
    </source>
</evidence>
<organism evidence="1 2">
    <name type="scientific">Oldenlandia corymbosa var. corymbosa</name>
    <dbReference type="NCBI Taxonomy" id="529605"/>
    <lineage>
        <taxon>Eukaryota</taxon>
        <taxon>Viridiplantae</taxon>
        <taxon>Streptophyta</taxon>
        <taxon>Embryophyta</taxon>
        <taxon>Tracheophyta</taxon>
        <taxon>Spermatophyta</taxon>
        <taxon>Magnoliopsida</taxon>
        <taxon>eudicotyledons</taxon>
        <taxon>Gunneridae</taxon>
        <taxon>Pentapetalae</taxon>
        <taxon>asterids</taxon>
        <taxon>lamiids</taxon>
        <taxon>Gentianales</taxon>
        <taxon>Rubiaceae</taxon>
        <taxon>Rubioideae</taxon>
        <taxon>Spermacoceae</taxon>
        <taxon>Hedyotis-Oldenlandia complex</taxon>
        <taxon>Oldenlandia</taxon>
    </lineage>
</organism>
<dbReference type="AlphaFoldDB" id="A0AAV1CTY2"/>
<dbReference type="Proteomes" id="UP001161247">
    <property type="component" value="Chromosome 3"/>
</dbReference>
<evidence type="ECO:0000313" key="1">
    <source>
        <dbReference type="EMBL" id="CAI9099055.1"/>
    </source>
</evidence>
<name>A0AAV1CTY2_OLDCO</name>